<accession>A0A5C5FP02</accession>
<evidence type="ECO:0000313" key="7">
    <source>
        <dbReference type="Proteomes" id="UP000311382"/>
    </source>
</evidence>
<comment type="caution">
    <text evidence="6">The sequence shown here is derived from an EMBL/GenBank/DDBJ whole genome shotgun (WGS) entry which is preliminary data.</text>
</comment>
<dbReference type="AlphaFoldDB" id="A0A5C5FP02"/>
<dbReference type="Pfam" id="PF22048">
    <property type="entry name" value="LSO1_2-like"/>
    <property type="match status" value="1"/>
</dbReference>
<protein>
    <submittedName>
        <fullName evidence="6">DUF1014-domain-containing protein</fullName>
    </submittedName>
</protein>
<dbReference type="GO" id="GO:0006366">
    <property type="term" value="P:transcription by RNA polymerase II"/>
    <property type="evidence" value="ECO:0007669"/>
    <property type="project" value="TreeGrafter"/>
</dbReference>
<reference evidence="6 7" key="1">
    <citation type="submission" date="2019-03" db="EMBL/GenBank/DDBJ databases">
        <title>Rhodosporidium diobovatum UCD-FST 08-225 genome sequencing, assembly, and annotation.</title>
        <authorList>
            <person name="Fakankun I.U."/>
            <person name="Fristensky B."/>
            <person name="Levin D.B."/>
        </authorList>
    </citation>
    <scope>NUCLEOTIDE SEQUENCE [LARGE SCALE GENOMIC DNA]</scope>
    <source>
        <strain evidence="6 7">UCD-FST 08-225</strain>
    </source>
</reference>
<feature type="domain" description="Coiled-coil" evidence="4">
    <location>
        <begin position="114"/>
        <end position="200"/>
    </location>
</feature>
<feature type="domain" description="LSO1/LSO2" evidence="5">
    <location>
        <begin position="7"/>
        <end position="74"/>
    </location>
</feature>
<dbReference type="InterPro" id="IPR054413">
    <property type="entry name" value="LSO1/2"/>
</dbReference>
<dbReference type="OrthoDB" id="76412at2759"/>
<dbReference type="Pfam" id="PF06244">
    <property type="entry name" value="Ccdc124"/>
    <property type="match status" value="1"/>
</dbReference>
<proteinExistence type="inferred from homology"/>
<feature type="compositionally biased region" description="Polar residues" evidence="3">
    <location>
        <begin position="101"/>
        <end position="118"/>
    </location>
</feature>
<feature type="compositionally biased region" description="Basic and acidic residues" evidence="3">
    <location>
        <begin position="47"/>
        <end position="71"/>
    </location>
</feature>
<evidence type="ECO:0000256" key="1">
    <source>
        <dbReference type="ARBA" id="ARBA00008296"/>
    </source>
</evidence>
<keyword evidence="7" id="KW-1185">Reference proteome</keyword>
<dbReference type="STRING" id="5288.A0A5C5FP02"/>
<dbReference type="GO" id="GO:0005634">
    <property type="term" value="C:nucleus"/>
    <property type="evidence" value="ECO:0007669"/>
    <property type="project" value="TreeGrafter"/>
</dbReference>
<dbReference type="InterPro" id="IPR010422">
    <property type="entry name" value="Ccdc124/Oxs1"/>
</dbReference>
<dbReference type="InterPro" id="IPR054414">
    <property type="entry name" value="Ccdc124/Oxs1_C"/>
</dbReference>
<feature type="region of interest" description="Disordered" evidence="3">
    <location>
        <begin position="1"/>
        <end position="120"/>
    </location>
</feature>
<evidence type="ECO:0000259" key="4">
    <source>
        <dbReference type="Pfam" id="PF06244"/>
    </source>
</evidence>
<dbReference type="EMBL" id="SOZI01000193">
    <property type="protein sequence ID" value="TNY17551.1"/>
    <property type="molecule type" value="Genomic_DNA"/>
</dbReference>
<comment type="similarity">
    <text evidence="1">Belongs to the CCDC124 family.</text>
</comment>
<gene>
    <name evidence="6" type="ORF">DMC30DRAFT_104867</name>
</gene>
<feature type="compositionally biased region" description="Low complexity" evidence="3">
    <location>
        <begin position="76"/>
        <end position="94"/>
    </location>
</feature>
<name>A0A5C5FP02_9BASI</name>
<evidence type="ECO:0000256" key="2">
    <source>
        <dbReference type="ARBA" id="ARBA00023054"/>
    </source>
</evidence>
<evidence type="ECO:0000259" key="5">
    <source>
        <dbReference type="Pfam" id="PF22048"/>
    </source>
</evidence>
<sequence length="229" mass="24601">MAPKQNAKAVAARARKEEQESGKKAKAAQAKEAEEADKWSQGAKGKAAKESKAEAAEAARARKAERDRLLAEEEASQPAKVKAPPKAGAKKAAPPKAPSIPSFSTSDANDGGPSSFSASGIDDALDALSLATSRTDKAYVGAQAAKIETHPERRFKAAFEAYKEEQLPILKKEHPGLRLNQYQDKMYEAFKKSPQNPFNQAHLSHNATKDDKVAALQAQKADIARRLGN</sequence>
<evidence type="ECO:0000256" key="3">
    <source>
        <dbReference type="SAM" id="MobiDB-lite"/>
    </source>
</evidence>
<feature type="compositionally biased region" description="Basic and acidic residues" evidence="3">
    <location>
        <begin position="14"/>
        <end position="38"/>
    </location>
</feature>
<evidence type="ECO:0000313" key="6">
    <source>
        <dbReference type="EMBL" id="TNY17551.1"/>
    </source>
</evidence>
<dbReference type="PANTHER" id="PTHR21680">
    <property type="entry name" value="COILED-COIL DOMAIN-CONTAINING PROTEIN 124"/>
    <property type="match status" value="1"/>
</dbReference>
<organism evidence="6 7">
    <name type="scientific">Rhodotorula diobovata</name>
    <dbReference type="NCBI Taxonomy" id="5288"/>
    <lineage>
        <taxon>Eukaryota</taxon>
        <taxon>Fungi</taxon>
        <taxon>Dikarya</taxon>
        <taxon>Basidiomycota</taxon>
        <taxon>Pucciniomycotina</taxon>
        <taxon>Microbotryomycetes</taxon>
        <taxon>Sporidiobolales</taxon>
        <taxon>Sporidiobolaceae</taxon>
        <taxon>Rhodotorula</taxon>
    </lineage>
</organism>
<keyword evidence="2" id="KW-0175">Coiled coil</keyword>
<dbReference type="PANTHER" id="PTHR21680:SF0">
    <property type="entry name" value="COILED-COIL DOMAIN-CONTAINING PROTEIN 124"/>
    <property type="match status" value="1"/>
</dbReference>
<dbReference type="GO" id="GO:0003713">
    <property type="term" value="F:transcription coactivator activity"/>
    <property type="evidence" value="ECO:0007669"/>
    <property type="project" value="TreeGrafter"/>
</dbReference>
<dbReference type="Proteomes" id="UP000311382">
    <property type="component" value="Unassembled WGS sequence"/>
</dbReference>